<evidence type="ECO:0000313" key="7">
    <source>
        <dbReference type="Proteomes" id="UP000075755"/>
    </source>
</evidence>
<keyword evidence="8" id="KW-1185">Reference proteome</keyword>
<dbReference type="KEGG" id="aak:AA2016_6006"/>
<dbReference type="EMBL" id="JACICB010000004">
    <property type="protein sequence ID" value="MBB3704901.1"/>
    <property type="molecule type" value="Genomic_DNA"/>
</dbReference>
<reference evidence="6 8" key="2">
    <citation type="submission" date="2020-08" db="EMBL/GenBank/DDBJ databases">
        <title>Genomic Encyclopedia of Type Strains, Phase IV (KMG-IV): sequencing the most valuable type-strain genomes for metagenomic binning, comparative biology and taxonomic classification.</title>
        <authorList>
            <person name="Goeker M."/>
        </authorList>
    </citation>
    <scope>NUCLEOTIDE SEQUENCE [LARGE SCALE GENOMIC DNA]</scope>
    <source>
        <strain evidence="6 8">DSM 10368</strain>
    </source>
</reference>
<evidence type="ECO:0000256" key="3">
    <source>
        <dbReference type="ARBA" id="ARBA00023163"/>
    </source>
</evidence>
<dbReference type="PROSITE" id="PS50949">
    <property type="entry name" value="HTH_GNTR"/>
    <property type="match status" value="1"/>
</dbReference>
<geneLocation type="plasmid" evidence="5 7">
    <name>pAA02</name>
</geneLocation>
<dbReference type="SUPFAM" id="SSF46785">
    <property type="entry name" value="Winged helix' DNA-binding domain"/>
    <property type="match status" value="1"/>
</dbReference>
<evidence type="ECO:0000256" key="1">
    <source>
        <dbReference type="ARBA" id="ARBA00023015"/>
    </source>
</evidence>
<keyword evidence="5" id="KW-0614">Plasmid</keyword>
<dbReference type="Proteomes" id="UP000075755">
    <property type="component" value="Plasmid pAA02"/>
</dbReference>
<protein>
    <submittedName>
        <fullName evidence="5 6">GntR family transcriptional regulator</fullName>
    </submittedName>
</protein>
<evidence type="ECO:0000313" key="6">
    <source>
        <dbReference type="EMBL" id="MBB3704901.1"/>
    </source>
</evidence>
<dbReference type="Gene3D" id="1.10.10.10">
    <property type="entry name" value="Winged helix-like DNA-binding domain superfamily/Winged helix DNA-binding domain"/>
    <property type="match status" value="1"/>
</dbReference>
<dbReference type="PANTHER" id="PTHR43537">
    <property type="entry name" value="TRANSCRIPTIONAL REGULATOR, GNTR FAMILY"/>
    <property type="match status" value="1"/>
</dbReference>
<evidence type="ECO:0000259" key="4">
    <source>
        <dbReference type="PROSITE" id="PS50949"/>
    </source>
</evidence>
<name>A0AAC9AT90_AMIAI</name>
<keyword evidence="3" id="KW-0804">Transcription</keyword>
<dbReference type="GO" id="GO:0003700">
    <property type="term" value="F:DNA-binding transcription factor activity"/>
    <property type="evidence" value="ECO:0007669"/>
    <property type="project" value="InterPro"/>
</dbReference>
<dbReference type="InterPro" id="IPR011711">
    <property type="entry name" value="GntR_C"/>
</dbReference>
<accession>A0AAC9AT90</accession>
<keyword evidence="2 6" id="KW-0238">DNA-binding</keyword>
<sequence>MTLAEQAYNDLRHDIIRGELIPASPLRLADLSHRYGMGFSPLREALNRLQAERLVTAESLRGFRVASLSLDELQDVTSVRILIETEALRASIRLGGDDWAAGIVSSLYALTVQAKRAGADADIWVLEARHHAFHRALLSACNSPWLLDSFERLYAAAERYRIPVLAAAARPAGRDVQAEHSQLAEAALDRDADRATLLLREHYLETATHLAQIFHLQNLDPGSKERLAQMTRS</sequence>
<gene>
    <name evidence="5" type="ORF">AA2016_6006</name>
    <name evidence="6" type="ORF">FHS67_001211</name>
</gene>
<evidence type="ECO:0000256" key="2">
    <source>
        <dbReference type="ARBA" id="ARBA00023125"/>
    </source>
</evidence>
<dbReference type="Pfam" id="PF07729">
    <property type="entry name" value="FCD"/>
    <property type="match status" value="1"/>
</dbReference>
<evidence type="ECO:0000313" key="8">
    <source>
        <dbReference type="Proteomes" id="UP000577697"/>
    </source>
</evidence>
<keyword evidence="1" id="KW-0805">Transcription regulation</keyword>
<dbReference type="InterPro" id="IPR008920">
    <property type="entry name" value="TF_FadR/GntR_C"/>
</dbReference>
<dbReference type="SMART" id="SM00345">
    <property type="entry name" value="HTH_GNTR"/>
    <property type="match status" value="1"/>
</dbReference>
<dbReference type="Gene3D" id="1.20.120.530">
    <property type="entry name" value="GntR ligand-binding domain-like"/>
    <property type="match status" value="1"/>
</dbReference>
<evidence type="ECO:0000313" key="5">
    <source>
        <dbReference type="EMBL" id="AMS44910.1"/>
    </source>
</evidence>
<dbReference type="AlphaFoldDB" id="A0AAC9AT90"/>
<dbReference type="RefSeq" id="WP_067968620.1">
    <property type="nucleotide sequence ID" value="NZ_CP015007.1"/>
</dbReference>
<dbReference type="InterPro" id="IPR000524">
    <property type="entry name" value="Tscrpt_reg_HTH_GntR"/>
</dbReference>
<dbReference type="SMART" id="SM00895">
    <property type="entry name" value="FCD"/>
    <property type="match status" value="1"/>
</dbReference>
<dbReference type="InterPro" id="IPR036388">
    <property type="entry name" value="WH-like_DNA-bd_sf"/>
</dbReference>
<dbReference type="PANTHER" id="PTHR43537:SF20">
    <property type="entry name" value="HTH-TYPE TRANSCRIPTIONAL REPRESSOR GLAR"/>
    <property type="match status" value="1"/>
</dbReference>
<organism evidence="5 7">
    <name type="scientific">Aminobacter aminovorans</name>
    <name type="common">Chelatobacter heintzii</name>
    <dbReference type="NCBI Taxonomy" id="83263"/>
    <lineage>
        <taxon>Bacteria</taxon>
        <taxon>Pseudomonadati</taxon>
        <taxon>Pseudomonadota</taxon>
        <taxon>Alphaproteobacteria</taxon>
        <taxon>Hyphomicrobiales</taxon>
        <taxon>Phyllobacteriaceae</taxon>
        <taxon>Aminobacter</taxon>
    </lineage>
</organism>
<feature type="domain" description="HTH gntR-type" evidence="4">
    <location>
        <begin position="1"/>
        <end position="68"/>
    </location>
</feature>
<dbReference type="EMBL" id="CP015007">
    <property type="protein sequence ID" value="AMS44910.1"/>
    <property type="molecule type" value="Genomic_DNA"/>
</dbReference>
<proteinExistence type="predicted"/>
<dbReference type="SUPFAM" id="SSF48008">
    <property type="entry name" value="GntR ligand-binding domain-like"/>
    <property type="match status" value="1"/>
</dbReference>
<dbReference type="GO" id="GO:0003677">
    <property type="term" value="F:DNA binding"/>
    <property type="evidence" value="ECO:0007669"/>
    <property type="project" value="UniProtKB-KW"/>
</dbReference>
<dbReference type="InterPro" id="IPR036390">
    <property type="entry name" value="WH_DNA-bd_sf"/>
</dbReference>
<dbReference type="Pfam" id="PF00392">
    <property type="entry name" value="GntR"/>
    <property type="match status" value="1"/>
</dbReference>
<dbReference type="Proteomes" id="UP000577697">
    <property type="component" value="Unassembled WGS sequence"/>
</dbReference>
<reference evidence="5 7" key="1">
    <citation type="submission" date="2016-03" db="EMBL/GenBank/DDBJ databases">
        <title>Complete genome of Aminobacter aminovorans KCTC 2477.</title>
        <authorList>
            <person name="Kim K.M."/>
        </authorList>
    </citation>
    <scope>NUCLEOTIDE SEQUENCE [LARGE SCALE GENOMIC DNA]</scope>
    <source>
        <strain evidence="5 7">KCTC 2477</strain>
        <plasmid evidence="5 7">pAA02</plasmid>
    </source>
</reference>